<feature type="chain" id="PRO_5002270198" description="Secreted protein" evidence="1">
    <location>
        <begin position="25"/>
        <end position="106"/>
    </location>
</feature>
<dbReference type="OMA" id="ITVEIWI"/>
<dbReference type="Proteomes" id="UP000032141">
    <property type="component" value="Chromosome C7"/>
</dbReference>
<dbReference type="EnsemblPlants" id="Bo7g043650.1">
    <property type="protein sequence ID" value="Bo7g043650.1"/>
    <property type="gene ID" value="Bo7g043650"/>
</dbReference>
<dbReference type="HOGENOM" id="CLU_2226913_0_0_1"/>
<name>A0A0D3D5T6_BRAOL</name>
<dbReference type="Gramene" id="Bo7g043650.1">
    <property type="protein sequence ID" value="Bo7g043650.1"/>
    <property type="gene ID" value="Bo7g043650"/>
</dbReference>
<evidence type="ECO:0000313" key="3">
    <source>
        <dbReference type="Proteomes" id="UP000032141"/>
    </source>
</evidence>
<dbReference type="eggNOG" id="KOG1981">
    <property type="taxonomic scope" value="Eukaryota"/>
</dbReference>
<keyword evidence="1" id="KW-0732">Signal</keyword>
<keyword evidence="3" id="KW-1185">Reference proteome</keyword>
<dbReference type="AlphaFoldDB" id="A0A0D3D5T6"/>
<evidence type="ECO:0008006" key="4">
    <source>
        <dbReference type="Google" id="ProtNLM"/>
    </source>
</evidence>
<sequence>MHKPIVITVEIWIAIFVLFNSSSRDDGVHILISALRNQMIPLEMELNPPPLLTDFTTCYCQVKNYRREKRHRSKFLCQRRRQRDSISLYCDMMQQDGDLLSRKLSR</sequence>
<reference evidence="2" key="2">
    <citation type="submission" date="2015-03" db="UniProtKB">
        <authorList>
            <consortium name="EnsemblPlants"/>
        </authorList>
    </citation>
    <scope>IDENTIFICATION</scope>
</reference>
<proteinExistence type="predicted"/>
<protein>
    <recommendedName>
        <fullName evidence="4">Secreted protein</fullName>
    </recommendedName>
</protein>
<evidence type="ECO:0000256" key="1">
    <source>
        <dbReference type="SAM" id="SignalP"/>
    </source>
</evidence>
<evidence type="ECO:0000313" key="2">
    <source>
        <dbReference type="EnsemblPlants" id="Bo7g043650.1"/>
    </source>
</evidence>
<feature type="signal peptide" evidence="1">
    <location>
        <begin position="1"/>
        <end position="24"/>
    </location>
</feature>
<reference evidence="2 3" key="1">
    <citation type="journal article" date="2014" name="Genome Biol.">
        <title>Transcriptome and methylome profiling reveals relics of genome dominance in the mesopolyploid Brassica oleracea.</title>
        <authorList>
            <person name="Parkin I.A."/>
            <person name="Koh C."/>
            <person name="Tang H."/>
            <person name="Robinson S.J."/>
            <person name="Kagale S."/>
            <person name="Clarke W.E."/>
            <person name="Town C.D."/>
            <person name="Nixon J."/>
            <person name="Krishnakumar V."/>
            <person name="Bidwell S.L."/>
            <person name="Denoeud F."/>
            <person name="Belcram H."/>
            <person name="Links M.G."/>
            <person name="Just J."/>
            <person name="Clarke C."/>
            <person name="Bender T."/>
            <person name="Huebert T."/>
            <person name="Mason A.S."/>
            <person name="Pires J.C."/>
            <person name="Barker G."/>
            <person name="Moore J."/>
            <person name="Walley P.G."/>
            <person name="Manoli S."/>
            <person name="Batley J."/>
            <person name="Edwards D."/>
            <person name="Nelson M.N."/>
            <person name="Wang X."/>
            <person name="Paterson A.H."/>
            <person name="King G."/>
            <person name="Bancroft I."/>
            <person name="Chalhoub B."/>
            <person name="Sharpe A.G."/>
        </authorList>
    </citation>
    <scope>NUCLEOTIDE SEQUENCE</scope>
    <source>
        <strain evidence="2 3">cv. TO1000</strain>
    </source>
</reference>
<accession>A0A0D3D5T6</accession>
<organism evidence="2 3">
    <name type="scientific">Brassica oleracea var. oleracea</name>
    <dbReference type="NCBI Taxonomy" id="109376"/>
    <lineage>
        <taxon>Eukaryota</taxon>
        <taxon>Viridiplantae</taxon>
        <taxon>Streptophyta</taxon>
        <taxon>Embryophyta</taxon>
        <taxon>Tracheophyta</taxon>
        <taxon>Spermatophyta</taxon>
        <taxon>Magnoliopsida</taxon>
        <taxon>eudicotyledons</taxon>
        <taxon>Gunneridae</taxon>
        <taxon>Pentapetalae</taxon>
        <taxon>rosids</taxon>
        <taxon>malvids</taxon>
        <taxon>Brassicales</taxon>
        <taxon>Brassicaceae</taxon>
        <taxon>Brassiceae</taxon>
        <taxon>Brassica</taxon>
    </lineage>
</organism>